<organism evidence="2 3">
    <name type="scientific">Duganella flavida</name>
    <dbReference type="NCBI Taxonomy" id="2692175"/>
    <lineage>
        <taxon>Bacteria</taxon>
        <taxon>Pseudomonadati</taxon>
        <taxon>Pseudomonadota</taxon>
        <taxon>Betaproteobacteria</taxon>
        <taxon>Burkholderiales</taxon>
        <taxon>Oxalobacteraceae</taxon>
        <taxon>Telluria group</taxon>
        <taxon>Duganella</taxon>
    </lineage>
</organism>
<evidence type="ECO:0000256" key="1">
    <source>
        <dbReference type="SAM" id="Phobius"/>
    </source>
</evidence>
<evidence type="ECO:0000313" key="2">
    <source>
        <dbReference type="EMBL" id="MYM23735.1"/>
    </source>
</evidence>
<sequence length="106" mass="11528">MQIERAQQPIAAAAVTLVLLIVSIALFMPPLFEKYTSQSVLFIIGAGISICVCLVLHFVFIGIAAKELGRSPVLWVLLSLCTLPIGSIIGLILFEWFSEQQKQAAV</sequence>
<keyword evidence="1" id="KW-1133">Transmembrane helix</keyword>
<protein>
    <submittedName>
        <fullName evidence="2">Uncharacterized protein</fullName>
    </submittedName>
</protein>
<reference evidence="2 3" key="1">
    <citation type="submission" date="2019-12" db="EMBL/GenBank/DDBJ databases">
        <title>Novel species isolated from a subtropical stream in China.</title>
        <authorList>
            <person name="Lu H."/>
        </authorList>
    </citation>
    <scope>NUCLEOTIDE SEQUENCE [LARGE SCALE GENOMIC DNA]</scope>
    <source>
        <strain evidence="2 3">FT135W</strain>
    </source>
</reference>
<keyword evidence="1" id="KW-0812">Transmembrane</keyword>
<name>A0A6L8K9M3_9BURK</name>
<proteinExistence type="predicted"/>
<feature type="transmembrane region" description="Helical" evidence="1">
    <location>
        <begin position="40"/>
        <end position="61"/>
    </location>
</feature>
<dbReference type="Proteomes" id="UP000479335">
    <property type="component" value="Unassembled WGS sequence"/>
</dbReference>
<accession>A0A6L8K9M3</accession>
<keyword evidence="3" id="KW-1185">Reference proteome</keyword>
<dbReference type="RefSeq" id="WP_161007231.1">
    <property type="nucleotide sequence ID" value="NZ_WWCN01000008.1"/>
</dbReference>
<evidence type="ECO:0000313" key="3">
    <source>
        <dbReference type="Proteomes" id="UP000479335"/>
    </source>
</evidence>
<keyword evidence="1" id="KW-0472">Membrane</keyword>
<feature type="transmembrane region" description="Helical" evidence="1">
    <location>
        <begin position="73"/>
        <end position="94"/>
    </location>
</feature>
<feature type="transmembrane region" description="Helical" evidence="1">
    <location>
        <begin position="6"/>
        <end position="28"/>
    </location>
</feature>
<gene>
    <name evidence="2" type="ORF">GTP46_13865</name>
</gene>
<comment type="caution">
    <text evidence="2">The sequence shown here is derived from an EMBL/GenBank/DDBJ whole genome shotgun (WGS) entry which is preliminary data.</text>
</comment>
<dbReference type="AlphaFoldDB" id="A0A6L8K9M3"/>
<dbReference type="EMBL" id="WWCN01000008">
    <property type="protein sequence ID" value="MYM23735.1"/>
    <property type="molecule type" value="Genomic_DNA"/>
</dbReference>